<evidence type="ECO:0000256" key="1">
    <source>
        <dbReference type="SAM" id="MobiDB-lite"/>
    </source>
</evidence>
<feature type="compositionally biased region" description="Polar residues" evidence="1">
    <location>
        <begin position="290"/>
        <end position="302"/>
    </location>
</feature>
<dbReference type="AlphaFoldDB" id="A0A369JM04"/>
<keyword evidence="3" id="KW-1185">Reference proteome</keyword>
<feature type="compositionally biased region" description="Polar residues" evidence="1">
    <location>
        <begin position="158"/>
        <end position="167"/>
    </location>
</feature>
<feature type="compositionally biased region" description="Polar residues" evidence="1">
    <location>
        <begin position="214"/>
        <end position="237"/>
    </location>
</feature>
<proteinExistence type="predicted"/>
<comment type="caution">
    <text evidence="2">The sequence shown here is derived from an EMBL/GenBank/DDBJ whole genome shotgun (WGS) entry which is preliminary data.</text>
</comment>
<dbReference type="EMBL" id="LUEZ02000071">
    <property type="protein sequence ID" value="RDB19816.1"/>
    <property type="molecule type" value="Genomic_DNA"/>
</dbReference>
<evidence type="ECO:0000313" key="2">
    <source>
        <dbReference type="EMBL" id="RDB19816.1"/>
    </source>
</evidence>
<feature type="compositionally biased region" description="Basic and acidic residues" evidence="1">
    <location>
        <begin position="402"/>
        <end position="411"/>
    </location>
</feature>
<evidence type="ECO:0000313" key="3">
    <source>
        <dbReference type="Proteomes" id="UP000076154"/>
    </source>
</evidence>
<dbReference type="OrthoDB" id="3232876at2759"/>
<feature type="region of interest" description="Disordered" evidence="1">
    <location>
        <begin position="116"/>
        <end position="411"/>
    </location>
</feature>
<dbReference type="InParanoid" id="A0A369JM04"/>
<feature type="compositionally biased region" description="Polar residues" evidence="1">
    <location>
        <begin position="372"/>
        <end position="389"/>
    </location>
</feature>
<sequence>MDTGTPTIVQKPTSRILPPLLTVSQERGAEQRPQACPNIMSYLKSPTTLSLPSTSMAVAISSKPISTAPQVYEPQSQAHADALATLGIKVRDFAYESTLPPVQAFHRRQILPGVSRPLKRVTRDGEDEAESSSSKDGEGQASSSTKKAKLEREITEPDIQQSSTTNPPLRERGFMNLNDYEQESQSPSQSSNATSQPRELQISQMPLEVVESRYITTPLMTPNGSIQRTDQGNSSMLALQPDGASQCDDQKSFPPRLGLLQRRDRAGLLGPLSPMSSLSSIQSDPPTSPVYASTVATSSKLSHTLKRGSTLRPPPRSSDQSPTRLSPNSSHPSTRYHLRRRPVAISPQSPIKPTTRNHRATTHPASRPLAYSRQSAHSRTKAQPASSSPRARPLRKCIADPSGRDETAGLR</sequence>
<gene>
    <name evidence="2" type="ORF">Hypma_012784</name>
</gene>
<dbReference type="Proteomes" id="UP000076154">
    <property type="component" value="Unassembled WGS sequence"/>
</dbReference>
<reference evidence="2" key="1">
    <citation type="submission" date="2018-04" db="EMBL/GenBank/DDBJ databases">
        <title>Whole genome sequencing of Hypsizygus marmoreus.</title>
        <authorList>
            <person name="Choi I.-G."/>
            <person name="Min B."/>
            <person name="Kim J.-G."/>
            <person name="Kim S."/>
            <person name="Oh Y.-L."/>
            <person name="Kong W.-S."/>
            <person name="Park H."/>
            <person name="Jeong J."/>
            <person name="Song E.-S."/>
        </authorList>
    </citation>
    <scope>NUCLEOTIDE SEQUENCE [LARGE SCALE GENOMIC DNA]</scope>
    <source>
        <strain evidence="2">51987-8</strain>
    </source>
</reference>
<protein>
    <submittedName>
        <fullName evidence="2">Uncharacterized protein</fullName>
    </submittedName>
</protein>
<name>A0A369JM04_HYPMA</name>
<organism evidence="2 3">
    <name type="scientific">Hypsizygus marmoreus</name>
    <name type="common">White beech mushroom</name>
    <name type="synonym">Agaricus marmoreus</name>
    <dbReference type="NCBI Taxonomy" id="39966"/>
    <lineage>
        <taxon>Eukaryota</taxon>
        <taxon>Fungi</taxon>
        <taxon>Dikarya</taxon>
        <taxon>Basidiomycota</taxon>
        <taxon>Agaricomycotina</taxon>
        <taxon>Agaricomycetes</taxon>
        <taxon>Agaricomycetidae</taxon>
        <taxon>Agaricales</taxon>
        <taxon>Tricholomatineae</taxon>
        <taxon>Lyophyllaceae</taxon>
        <taxon>Hypsizygus</taxon>
    </lineage>
</organism>
<feature type="compositionally biased region" description="Low complexity" evidence="1">
    <location>
        <begin position="183"/>
        <end position="196"/>
    </location>
</feature>
<feature type="compositionally biased region" description="Polar residues" evidence="1">
    <location>
        <begin position="317"/>
        <end position="333"/>
    </location>
</feature>
<feature type="compositionally biased region" description="Low complexity" evidence="1">
    <location>
        <begin position="268"/>
        <end position="285"/>
    </location>
</feature>
<accession>A0A369JM04</accession>